<dbReference type="GO" id="GO:0000049">
    <property type="term" value="F:tRNA binding"/>
    <property type="evidence" value="ECO:0007669"/>
    <property type="project" value="UniProtKB-UniRule"/>
</dbReference>
<comment type="domain">
    <text evidence="10">Comprises two domains: an N-terminal domain containing the nucleotidyltransferase activity and a C-terminal HD domain associated with both phosphodiesterase and phosphatase activities.</text>
</comment>
<evidence type="ECO:0000313" key="12">
    <source>
        <dbReference type="EMBL" id="NHO64850.1"/>
    </source>
</evidence>
<keyword evidence="7 10" id="KW-0067">ATP-binding</keyword>
<dbReference type="GO" id="GO:0004810">
    <property type="term" value="F:CCA tRNA nucleotidyltransferase activity"/>
    <property type="evidence" value="ECO:0007669"/>
    <property type="project" value="UniProtKB-UniRule"/>
</dbReference>
<comment type="cofactor">
    <cofactor evidence="10">
        <name>Mg(2+)</name>
        <dbReference type="ChEBI" id="CHEBI:18420"/>
    </cofactor>
    <text evidence="10">Magnesium is required for nucleotidyltransferase activity.</text>
</comment>
<dbReference type="EC" id="3.1.3.-" evidence="10"/>
<feature type="binding site" evidence="10">
    <location>
        <position position="16"/>
    </location>
    <ligand>
        <name>CTP</name>
        <dbReference type="ChEBI" id="CHEBI:37563"/>
    </ligand>
</feature>
<dbReference type="EC" id="3.1.4.-" evidence="10"/>
<name>A0A9E5MLW7_9GAMM</name>
<dbReference type="PIRSF" id="PIRSF000813">
    <property type="entry name" value="CCA_bact"/>
    <property type="match status" value="1"/>
</dbReference>
<feature type="binding site" evidence="10">
    <location>
        <position position="28"/>
    </location>
    <ligand>
        <name>Mg(2+)</name>
        <dbReference type="ChEBI" id="CHEBI:18420"/>
    </ligand>
</feature>
<keyword evidence="10" id="KW-0511">Multifunctional enzyme</keyword>
<evidence type="ECO:0000313" key="13">
    <source>
        <dbReference type="Proteomes" id="UP000787472"/>
    </source>
</evidence>
<feature type="binding site" evidence="10">
    <location>
        <position position="142"/>
    </location>
    <ligand>
        <name>CTP</name>
        <dbReference type="ChEBI" id="CHEBI:37563"/>
    </ligand>
</feature>
<dbReference type="Pfam" id="PF01966">
    <property type="entry name" value="HD"/>
    <property type="match status" value="1"/>
</dbReference>
<keyword evidence="13" id="KW-1185">Reference proteome</keyword>
<evidence type="ECO:0000256" key="4">
    <source>
        <dbReference type="ARBA" id="ARBA00022723"/>
    </source>
</evidence>
<feature type="binding site" evidence="10">
    <location>
        <position position="13"/>
    </location>
    <ligand>
        <name>ATP</name>
        <dbReference type="ChEBI" id="CHEBI:30616"/>
    </ligand>
</feature>
<dbReference type="EC" id="2.7.7.72" evidence="10"/>
<keyword evidence="3 10" id="KW-0548">Nucleotidyltransferase</keyword>
<feature type="binding site" evidence="10">
    <location>
        <position position="13"/>
    </location>
    <ligand>
        <name>CTP</name>
        <dbReference type="ChEBI" id="CHEBI:37563"/>
    </ligand>
</feature>
<feature type="binding site" evidence="10">
    <location>
        <position position="16"/>
    </location>
    <ligand>
        <name>ATP</name>
        <dbReference type="ChEBI" id="CHEBI:30616"/>
    </ligand>
</feature>
<dbReference type="GO" id="GO:0001680">
    <property type="term" value="P:tRNA 3'-terminal CCA addition"/>
    <property type="evidence" value="ECO:0007669"/>
    <property type="project" value="UniProtKB-UniRule"/>
</dbReference>
<dbReference type="Gene3D" id="1.10.3090.10">
    <property type="entry name" value="cca-adding enzyme, domain 2"/>
    <property type="match status" value="1"/>
</dbReference>
<evidence type="ECO:0000256" key="5">
    <source>
        <dbReference type="ARBA" id="ARBA00022741"/>
    </source>
</evidence>
<keyword evidence="1 10" id="KW-0808">Transferase</keyword>
<feature type="binding site" evidence="10">
    <location>
        <position position="96"/>
    </location>
    <ligand>
        <name>ATP</name>
        <dbReference type="ChEBI" id="CHEBI:30616"/>
    </ligand>
</feature>
<dbReference type="InterPro" id="IPR050124">
    <property type="entry name" value="tRNA_CCA-adding_enzyme"/>
</dbReference>
<evidence type="ECO:0000256" key="3">
    <source>
        <dbReference type="ARBA" id="ARBA00022695"/>
    </source>
</evidence>
<dbReference type="Proteomes" id="UP000787472">
    <property type="component" value="Unassembled WGS sequence"/>
</dbReference>
<dbReference type="SUPFAM" id="SSF81301">
    <property type="entry name" value="Nucleotidyltransferase"/>
    <property type="match status" value="1"/>
</dbReference>
<dbReference type="AlphaFoldDB" id="A0A9E5MLW7"/>
<feature type="binding site" evidence="10">
    <location>
        <position position="26"/>
    </location>
    <ligand>
        <name>Mg(2+)</name>
        <dbReference type="ChEBI" id="CHEBI:18420"/>
    </ligand>
</feature>
<dbReference type="CDD" id="cd05398">
    <property type="entry name" value="NT_ClassII-CCAase"/>
    <property type="match status" value="1"/>
</dbReference>
<sequence>MANTMKQTYLVGGAVRDKYMGYPFHERDWVVVGSTPEAMQAAGFRPVGKDFPVFLHPDSGEEYALARTERKTAPGYSGFAFHTSPDITLEEDLGRRDLTINAIAEDETGKLYDPYHGVDDIKARLLRHVSPAFSEDPVRILRVARFAARYHHLGFKVAPETLQLMTAMVEAGEVAHLVPERVWKELERALGEQSPTVFIEVLRQCGALKVIMPELDALFGVPQPARHHPEIDCGKHSLLALAEARKLTDDSAILLATLIHDLGKATTPAAELPRHIAHEQRSLSLINTLCERLAVPKRHRELSVIVARDHTNCHRVFELKAKTLLSLIQRLDTFRRPQQAEDFLVCCEADARGREGLSRQPYPQADYVRQAIAVCTGIQAKDVISEGVSGKAIGAAIDHKRQQALQTFKTEYQEANRT</sequence>
<dbReference type="Pfam" id="PF12627">
    <property type="entry name" value="PolyA_pol_RNAbd"/>
    <property type="match status" value="1"/>
</dbReference>
<gene>
    <name evidence="10" type="primary">cca</name>
    <name evidence="12" type="ORF">G8770_04770</name>
</gene>
<evidence type="ECO:0000256" key="1">
    <source>
        <dbReference type="ARBA" id="ARBA00022679"/>
    </source>
</evidence>
<evidence type="ECO:0000256" key="8">
    <source>
        <dbReference type="ARBA" id="ARBA00022842"/>
    </source>
</evidence>
<keyword evidence="6 10" id="KW-0692">RNA repair</keyword>
<feature type="domain" description="HD" evidence="11">
    <location>
        <begin position="233"/>
        <end position="334"/>
    </location>
</feature>
<dbReference type="Gene3D" id="3.30.460.10">
    <property type="entry name" value="Beta Polymerase, domain 2"/>
    <property type="match status" value="1"/>
</dbReference>
<reference evidence="12" key="1">
    <citation type="submission" date="2020-03" db="EMBL/GenBank/DDBJ databases">
        <authorList>
            <person name="Guo F."/>
        </authorList>
    </citation>
    <scope>NUCLEOTIDE SEQUENCE</scope>
    <source>
        <strain evidence="12">JCM 30134</strain>
    </source>
</reference>
<comment type="catalytic activity">
    <reaction evidence="10">
        <text>a tRNA precursor + 2 CTP + ATP = a tRNA with a 3' CCA end + 3 diphosphate</text>
        <dbReference type="Rhea" id="RHEA:14433"/>
        <dbReference type="Rhea" id="RHEA-COMP:10465"/>
        <dbReference type="Rhea" id="RHEA-COMP:10468"/>
        <dbReference type="ChEBI" id="CHEBI:30616"/>
        <dbReference type="ChEBI" id="CHEBI:33019"/>
        <dbReference type="ChEBI" id="CHEBI:37563"/>
        <dbReference type="ChEBI" id="CHEBI:74896"/>
        <dbReference type="ChEBI" id="CHEBI:83071"/>
        <dbReference type="EC" id="2.7.7.72"/>
    </reaction>
</comment>
<dbReference type="GO" id="GO:0000287">
    <property type="term" value="F:magnesium ion binding"/>
    <property type="evidence" value="ECO:0007669"/>
    <property type="project" value="UniProtKB-UniRule"/>
</dbReference>
<comment type="similarity">
    <text evidence="10">Belongs to the tRNA nucleotidyltransferase/poly(A) polymerase family. Bacterial CCA-adding enzyme type 1 subfamily.</text>
</comment>
<comment type="function">
    <text evidence="10">Catalyzes the addition and repair of the essential 3'-terminal CCA sequence in tRNAs without using a nucleic acid template. Adds these three nucleotides in the order of C, C, and A to the tRNA nucleotide-73, using CTP and ATP as substrates and producing inorganic pyrophosphate. tRNA 3'-terminal CCA addition is required both for tRNA processing and repair. Also involved in tRNA surveillance by mediating tandem CCA addition to generate a CCACCA at the 3' terminus of unstable tRNAs. While stable tRNAs receive only 3'-terminal CCA, unstable tRNAs are marked with CCACCA and rapidly degraded.</text>
</comment>
<dbReference type="InterPro" id="IPR002646">
    <property type="entry name" value="PolA_pol_head_dom"/>
</dbReference>
<accession>A0A9E5MLW7</accession>
<evidence type="ECO:0000256" key="9">
    <source>
        <dbReference type="ARBA" id="ARBA00022884"/>
    </source>
</evidence>
<comment type="cofactor">
    <cofactor evidence="10">
        <name>Ni(2+)</name>
        <dbReference type="ChEBI" id="CHEBI:49786"/>
    </cofactor>
    <text evidence="10">Nickel for phosphatase activity.</text>
</comment>
<dbReference type="PANTHER" id="PTHR47545">
    <property type="entry name" value="MULTIFUNCTIONAL CCA PROTEIN"/>
    <property type="match status" value="1"/>
</dbReference>
<dbReference type="PROSITE" id="PS51831">
    <property type="entry name" value="HD"/>
    <property type="match status" value="1"/>
</dbReference>
<dbReference type="NCBIfam" id="NF008137">
    <property type="entry name" value="PRK10885.1"/>
    <property type="match status" value="1"/>
</dbReference>
<dbReference type="GO" id="GO:0004112">
    <property type="term" value="F:cyclic-nucleotide phosphodiesterase activity"/>
    <property type="evidence" value="ECO:0007669"/>
    <property type="project" value="UniProtKB-UniRule"/>
</dbReference>
<dbReference type="InterPro" id="IPR006674">
    <property type="entry name" value="HD_domain"/>
</dbReference>
<dbReference type="HAMAP" id="MF_01261">
    <property type="entry name" value="CCA_bact_type1"/>
    <property type="match status" value="1"/>
</dbReference>
<feature type="binding site" evidence="10">
    <location>
        <position position="145"/>
    </location>
    <ligand>
        <name>CTP</name>
        <dbReference type="ChEBI" id="CHEBI:37563"/>
    </ligand>
</feature>
<dbReference type="PANTHER" id="PTHR47545:SF1">
    <property type="entry name" value="MULTIFUNCTIONAL CCA PROTEIN"/>
    <property type="match status" value="1"/>
</dbReference>
<dbReference type="Pfam" id="PF01743">
    <property type="entry name" value="PolyA_pol"/>
    <property type="match status" value="1"/>
</dbReference>
<dbReference type="HAMAP" id="MF_01262">
    <property type="entry name" value="CCA_bact_type2"/>
    <property type="match status" value="1"/>
</dbReference>
<feature type="binding site" evidence="10">
    <location>
        <position position="96"/>
    </location>
    <ligand>
        <name>CTP</name>
        <dbReference type="ChEBI" id="CHEBI:37563"/>
    </ligand>
</feature>
<dbReference type="InterPro" id="IPR012006">
    <property type="entry name" value="CCA_bact"/>
</dbReference>
<organism evidence="12 13">
    <name type="scientific">Pseudomaricurvus hydrocarbonicus</name>
    <dbReference type="NCBI Taxonomy" id="1470433"/>
    <lineage>
        <taxon>Bacteria</taxon>
        <taxon>Pseudomonadati</taxon>
        <taxon>Pseudomonadota</taxon>
        <taxon>Gammaproteobacteria</taxon>
        <taxon>Cellvibrionales</taxon>
        <taxon>Cellvibrionaceae</taxon>
        <taxon>Pseudomaricurvus</taxon>
    </lineage>
</organism>
<keyword evidence="8 10" id="KW-0460">Magnesium</keyword>
<evidence type="ECO:0000256" key="6">
    <source>
        <dbReference type="ARBA" id="ARBA00022800"/>
    </source>
</evidence>
<evidence type="ECO:0000256" key="10">
    <source>
        <dbReference type="HAMAP-Rule" id="MF_01261"/>
    </source>
</evidence>
<dbReference type="InterPro" id="IPR043519">
    <property type="entry name" value="NT_sf"/>
</dbReference>
<dbReference type="GO" id="GO:0005524">
    <property type="term" value="F:ATP binding"/>
    <property type="evidence" value="ECO:0007669"/>
    <property type="project" value="UniProtKB-UniRule"/>
</dbReference>
<keyword evidence="9 10" id="KW-0694">RNA-binding</keyword>
<dbReference type="GO" id="GO:0042245">
    <property type="term" value="P:RNA repair"/>
    <property type="evidence" value="ECO:0007669"/>
    <property type="project" value="UniProtKB-KW"/>
</dbReference>
<dbReference type="SUPFAM" id="SSF81891">
    <property type="entry name" value="Poly A polymerase C-terminal region-like"/>
    <property type="match status" value="1"/>
</dbReference>
<evidence type="ECO:0000259" key="11">
    <source>
        <dbReference type="PROSITE" id="PS51831"/>
    </source>
</evidence>
<comment type="subunit">
    <text evidence="10">Monomer. Can also form homodimers and oligomers.</text>
</comment>
<keyword evidence="4 10" id="KW-0479">Metal-binding</keyword>
<evidence type="ECO:0000256" key="7">
    <source>
        <dbReference type="ARBA" id="ARBA00022840"/>
    </source>
</evidence>
<keyword evidence="2 10" id="KW-0819">tRNA processing</keyword>
<keyword evidence="10" id="KW-0533">Nickel</keyword>
<evidence type="ECO:0000256" key="2">
    <source>
        <dbReference type="ARBA" id="ARBA00022694"/>
    </source>
</evidence>
<dbReference type="GO" id="GO:0016791">
    <property type="term" value="F:phosphatase activity"/>
    <property type="evidence" value="ECO:0007669"/>
    <property type="project" value="UniProtKB-UniRule"/>
</dbReference>
<keyword evidence="10 12" id="KW-0378">Hydrolase</keyword>
<feature type="binding site" evidence="10">
    <location>
        <position position="142"/>
    </location>
    <ligand>
        <name>ATP</name>
        <dbReference type="ChEBI" id="CHEBI:30616"/>
    </ligand>
</feature>
<comment type="miscellaneous">
    <text evidence="10">A single active site specifically recognizes both ATP and CTP and is responsible for their addition.</text>
</comment>
<dbReference type="EMBL" id="JAAONZ010000003">
    <property type="protein sequence ID" value="NHO64850.1"/>
    <property type="molecule type" value="Genomic_DNA"/>
</dbReference>
<comment type="caution">
    <text evidence="12">The sequence shown here is derived from an EMBL/GenBank/DDBJ whole genome shotgun (WGS) entry which is preliminary data.</text>
</comment>
<dbReference type="InterPro" id="IPR032828">
    <property type="entry name" value="PolyA_RNA-bd"/>
</dbReference>
<keyword evidence="5 10" id="KW-0547">Nucleotide-binding</keyword>
<feature type="binding site" evidence="10">
    <location>
        <position position="145"/>
    </location>
    <ligand>
        <name>ATP</name>
        <dbReference type="ChEBI" id="CHEBI:30616"/>
    </ligand>
</feature>
<protein>
    <recommendedName>
        <fullName evidence="10">Multifunctional CCA protein</fullName>
    </recommendedName>
    <domain>
        <recommendedName>
            <fullName evidence="10">CCA-adding enzyme</fullName>
            <ecNumber evidence="10">2.7.7.72</ecNumber>
        </recommendedName>
        <alternativeName>
            <fullName evidence="10">CCA tRNA nucleotidyltransferase</fullName>
        </alternativeName>
        <alternativeName>
            <fullName evidence="10">tRNA CCA-pyrophosphorylase</fullName>
        </alternativeName>
        <alternativeName>
            <fullName evidence="10">tRNA adenylyl-/cytidylyl-transferase</fullName>
        </alternativeName>
        <alternativeName>
            <fullName evidence="10">tRNA nucleotidyltransferase</fullName>
        </alternativeName>
        <alternativeName>
            <fullName evidence="10">tRNA-NT</fullName>
        </alternativeName>
    </domain>
    <domain>
        <recommendedName>
            <fullName evidence="10">2'-nucleotidase</fullName>
            <ecNumber evidence="10">3.1.3.-</ecNumber>
        </recommendedName>
    </domain>
    <domain>
        <recommendedName>
            <fullName evidence="10">2',3'-cyclic phosphodiesterase</fullName>
            <ecNumber evidence="10">3.1.4.-</ecNumber>
        </recommendedName>
    </domain>
    <domain>
        <recommendedName>
            <fullName evidence="10">Phosphatase</fullName>
        </recommendedName>
    </domain>
</protein>
<comment type="catalytic activity">
    <reaction evidence="10">
        <text>a tRNA with a 3' CCA end + 2 CTP + ATP = a tRNA with a 3' CCACCA end + 3 diphosphate</text>
        <dbReference type="Rhea" id="RHEA:76235"/>
        <dbReference type="Rhea" id="RHEA-COMP:10468"/>
        <dbReference type="Rhea" id="RHEA-COMP:18655"/>
        <dbReference type="ChEBI" id="CHEBI:30616"/>
        <dbReference type="ChEBI" id="CHEBI:33019"/>
        <dbReference type="ChEBI" id="CHEBI:37563"/>
        <dbReference type="ChEBI" id="CHEBI:83071"/>
        <dbReference type="ChEBI" id="CHEBI:195187"/>
    </reaction>
</comment>
<proteinExistence type="inferred from homology"/>